<dbReference type="InterPro" id="IPR003871">
    <property type="entry name" value="RFA1B/D_OB_1st"/>
</dbReference>
<reference evidence="6" key="1">
    <citation type="submission" date="2013-09" db="EMBL/GenBank/DDBJ databases">
        <title>Corchorus olitorius genome sequencing.</title>
        <authorList>
            <person name="Alam M."/>
            <person name="Haque M.S."/>
            <person name="Islam M.S."/>
            <person name="Emdad E.M."/>
            <person name="Islam M.M."/>
            <person name="Ahmed B."/>
            <person name="Halim A."/>
            <person name="Hossen Q.M.M."/>
            <person name="Hossain M.Z."/>
            <person name="Ahmed R."/>
            <person name="Khan M.M."/>
            <person name="Islam R."/>
            <person name="Rashid M.M."/>
            <person name="Khan S.A."/>
            <person name="Rahman M.S."/>
            <person name="Alam M."/>
            <person name="Yahiya A.S."/>
            <person name="Khan M.S."/>
            <person name="Azam M.S."/>
            <person name="Haque T."/>
            <person name="Lashkar M.Z.H."/>
            <person name="Akhand A.I."/>
            <person name="Morshed G."/>
            <person name="Roy S."/>
            <person name="Uddin K.S."/>
            <person name="Rabeya T."/>
            <person name="Hossain A.S."/>
            <person name="Chowdhury A."/>
            <person name="Snigdha A.R."/>
            <person name="Mortoza M.S."/>
            <person name="Matin S.A."/>
            <person name="Hoque S.M.E."/>
            <person name="Islam M.K."/>
            <person name="Roy D.K."/>
            <person name="Haider R."/>
            <person name="Moosa M.M."/>
            <person name="Elias S.M."/>
            <person name="Hasan A.M."/>
            <person name="Jahan S."/>
            <person name="Shafiuddin M."/>
            <person name="Mahmood N."/>
            <person name="Shommy N.S."/>
        </authorList>
    </citation>
    <scope>NUCLEOTIDE SEQUENCE [LARGE SCALE GENOMIC DNA]</scope>
    <source>
        <strain evidence="6">cv. O-4</strain>
    </source>
</reference>
<dbReference type="EMBL" id="AWUE01023234">
    <property type="protein sequence ID" value="OMO54523.1"/>
    <property type="molecule type" value="Genomic_DNA"/>
</dbReference>
<dbReference type="AlphaFoldDB" id="A0A1R3G8X2"/>
<dbReference type="Gene3D" id="2.40.50.140">
    <property type="entry name" value="Nucleic acid-binding proteins"/>
    <property type="match status" value="3"/>
</dbReference>
<feature type="compositionally biased region" description="Polar residues" evidence="2">
    <location>
        <begin position="462"/>
        <end position="472"/>
    </location>
</feature>
<evidence type="ECO:0000313" key="5">
    <source>
        <dbReference type="EMBL" id="OMO54523.1"/>
    </source>
</evidence>
<gene>
    <name evidence="5" type="ORF">COLO4_36444</name>
</gene>
<dbReference type="InterPro" id="IPR012340">
    <property type="entry name" value="NA-bd_OB-fold"/>
</dbReference>
<comment type="caution">
    <text evidence="5">The sequence shown here is derived from an EMBL/GenBank/DDBJ whole genome shotgun (WGS) entry which is preliminary data.</text>
</comment>
<feature type="domain" description="Replication protein A OB" evidence="4">
    <location>
        <begin position="150"/>
        <end position="203"/>
    </location>
</feature>
<evidence type="ECO:0000256" key="1">
    <source>
        <dbReference type="ARBA" id="ARBA00023125"/>
    </source>
</evidence>
<proteinExistence type="predicted"/>
<dbReference type="Proteomes" id="UP000187203">
    <property type="component" value="Unassembled WGS sequence"/>
</dbReference>
<evidence type="ECO:0000259" key="4">
    <source>
        <dbReference type="Pfam" id="PF16900"/>
    </source>
</evidence>
<dbReference type="GO" id="GO:0003677">
    <property type="term" value="F:DNA binding"/>
    <property type="evidence" value="ECO:0007669"/>
    <property type="project" value="UniProtKB-KW"/>
</dbReference>
<dbReference type="PANTHER" id="PTHR47165:SF4">
    <property type="entry name" value="OS03G0429900 PROTEIN"/>
    <property type="match status" value="1"/>
</dbReference>
<dbReference type="SUPFAM" id="SSF50249">
    <property type="entry name" value="Nucleic acid-binding proteins"/>
    <property type="match status" value="3"/>
</dbReference>
<feature type="compositionally biased region" description="Polar residues" evidence="2">
    <location>
        <begin position="439"/>
        <end position="454"/>
    </location>
</feature>
<dbReference type="Pfam" id="PF02721">
    <property type="entry name" value="DUF223"/>
    <property type="match status" value="1"/>
</dbReference>
<dbReference type="InterPro" id="IPR031657">
    <property type="entry name" value="REPA_OB_2"/>
</dbReference>
<evidence type="ECO:0000259" key="3">
    <source>
        <dbReference type="Pfam" id="PF02721"/>
    </source>
</evidence>
<dbReference type="PANTHER" id="PTHR47165">
    <property type="entry name" value="OS03G0429900 PROTEIN"/>
    <property type="match status" value="1"/>
</dbReference>
<dbReference type="Pfam" id="PF16900">
    <property type="entry name" value="REPA_OB_2"/>
    <property type="match status" value="1"/>
</dbReference>
<organism evidence="5 6">
    <name type="scientific">Corchorus olitorius</name>
    <dbReference type="NCBI Taxonomy" id="93759"/>
    <lineage>
        <taxon>Eukaryota</taxon>
        <taxon>Viridiplantae</taxon>
        <taxon>Streptophyta</taxon>
        <taxon>Embryophyta</taxon>
        <taxon>Tracheophyta</taxon>
        <taxon>Spermatophyta</taxon>
        <taxon>Magnoliopsida</taxon>
        <taxon>eudicotyledons</taxon>
        <taxon>Gunneridae</taxon>
        <taxon>Pentapetalae</taxon>
        <taxon>rosids</taxon>
        <taxon>malvids</taxon>
        <taxon>Malvales</taxon>
        <taxon>Malvaceae</taxon>
        <taxon>Grewioideae</taxon>
        <taxon>Apeibeae</taxon>
        <taxon>Corchorus</taxon>
    </lineage>
</organism>
<sequence length="488" mass="54638">MEAGIPGDEIALLPESKLSQLRDDGQRCAIVIKILRLWDSIIPPKNIFAGLDFLAADSEGFTMHGTIASELADDFRPKIKEGHFYKITIFEVGHRNKKTHLAVPLETILVFNVSTVIEEITEGTSKFPPHHFRFADYHEIMARNEKLYYLTDIIGVLGSTTDVKAIELQNHQRTVDKRDIFLTLLSGDKIKITIWDPKIMDLNITAPFVYSPLIDNKLINTCSATKFYLEPDIPEVVEIRKRIPDDGKPIELISSSDVDALNQFTYPDVVEKTIKDLLFMNPAVIKVKGQVLRFQTKQGWYYNSCPDCTFAVSRRPSGYHCNKHGDTPVAKLSLKISIIIQHAGFKVQTIIFGNPAKRLTGMDISSLTLDEKMNLEEVPAIANQILNKHFEFILGVSNQAYGPGLNFKIFHFNPLESEPKLPTPCKDKEHTGPSIDAKGSSQTKVNYTPQTQGDLSGCEGTPSATPPDNVSQPVEKPPEPSAKRPRTW</sequence>
<accession>A0A1R3G8X2</accession>
<protein>
    <submittedName>
        <fullName evidence="5">Nucleic acid-binding protein</fullName>
    </submittedName>
</protein>
<evidence type="ECO:0000313" key="6">
    <source>
        <dbReference type="Proteomes" id="UP000187203"/>
    </source>
</evidence>
<dbReference type="OrthoDB" id="1931061at2759"/>
<feature type="region of interest" description="Disordered" evidence="2">
    <location>
        <begin position="420"/>
        <end position="488"/>
    </location>
</feature>
<dbReference type="STRING" id="93759.A0A1R3G8X2"/>
<keyword evidence="1" id="KW-0238">DNA-binding</keyword>
<evidence type="ECO:0000256" key="2">
    <source>
        <dbReference type="SAM" id="MobiDB-lite"/>
    </source>
</evidence>
<keyword evidence="6" id="KW-1185">Reference proteome</keyword>
<feature type="domain" description="Replication protein A 70 kDa DNA-binding subunit B/D first OB fold" evidence="3">
    <location>
        <begin position="18"/>
        <end position="117"/>
    </location>
</feature>
<name>A0A1R3G8X2_9ROSI</name>